<reference evidence="3" key="1">
    <citation type="submission" date="2016-10" db="EMBL/GenBank/DDBJ databases">
        <authorList>
            <person name="Varghese N."/>
            <person name="Submissions S."/>
        </authorList>
    </citation>
    <scope>NUCLEOTIDE SEQUENCE [LARGE SCALE GENOMIC DNA]</scope>
    <source>
        <strain evidence="3">DSM 11526</strain>
    </source>
</reference>
<evidence type="ECO:0000313" key="2">
    <source>
        <dbReference type="EMBL" id="SEB08508.1"/>
    </source>
</evidence>
<sequence>MQRFMIALIIVILSTAVYLFLQPDTSTPAPRPDQPPEVSEQTRSEAQAHIDSLTRQASSDVIEMDKARHFVTGEQLLSLPHREALKAEQETLEQDGNASSFAVDMPARSAGSTSQPAPELALDRLRLQELLQDPDRSANEVFYIHAVQPADRHGLWGIMRQGLIETFARGIRVNDRSRVLSVAIPEDADTLQEDRSSSWLGRLLHDKVEQTWVYNHQQGLLGQNPDVIHPGQQLVIVRFSEDELISIYNHFSESTR</sequence>
<dbReference type="AlphaFoldDB" id="A0A1H4GI04"/>
<dbReference type="STRING" id="1122198.SAMN02745729_11634"/>
<dbReference type="EMBL" id="FNRJ01000016">
    <property type="protein sequence ID" value="SEB08508.1"/>
    <property type="molecule type" value="Genomic_DNA"/>
</dbReference>
<dbReference type="Proteomes" id="UP000242469">
    <property type="component" value="Unassembled WGS sequence"/>
</dbReference>
<proteinExistence type="predicted"/>
<accession>A0A1H4GI04</accession>
<dbReference type="RefSeq" id="WP_091827581.1">
    <property type="nucleotide sequence ID" value="NZ_FNRJ01000016.1"/>
</dbReference>
<organism evidence="2 3">
    <name type="scientific">Marinobacterium iners DSM 11526</name>
    <dbReference type="NCBI Taxonomy" id="1122198"/>
    <lineage>
        <taxon>Bacteria</taxon>
        <taxon>Pseudomonadati</taxon>
        <taxon>Pseudomonadota</taxon>
        <taxon>Gammaproteobacteria</taxon>
        <taxon>Oceanospirillales</taxon>
        <taxon>Oceanospirillaceae</taxon>
        <taxon>Marinobacterium</taxon>
    </lineage>
</organism>
<protein>
    <submittedName>
        <fullName evidence="2">Uncharacterized protein</fullName>
    </submittedName>
</protein>
<name>A0A1H4GI04_9GAMM</name>
<evidence type="ECO:0000256" key="1">
    <source>
        <dbReference type="SAM" id="MobiDB-lite"/>
    </source>
</evidence>
<keyword evidence="3" id="KW-1185">Reference proteome</keyword>
<feature type="region of interest" description="Disordered" evidence="1">
    <location>
        <begin position="26"/>
        <end position="58"/>
    </location>
</feature>
<dbReference type="OrthoDB" id="6117412at2"/>
<gene>
    <name evidence="2" type="ORF">SAMN02745729_11634</name>
</gene>
<evidence type="ECO:0000313" key="3">
    <source>
        <dbReference type="Proteomes" id="UP000242469"/>
    </source>
</evidence>